<keyword evidence="2 7" id="KW-0813">Transport</keyword>
<gene>
    <name evidence="9" type="primary">dppC_2</name>
    <name evidence="9" type="ORF">LMG3441_00578</name>
</gene>
<proteinExistence type="inferred from homology"/>
<dbReference type="EMBL" id="CADIJQ010000001">
    <property type="protein sequence ID" value="CAB3661486.1"/>
    <property type="molecule type" value="Genomic_DNA"/>
</dbReference>
<evidence type="ECO:0000256" key="5">
    <source>
        <dbReference type="ARBA" id="ARBA00022989"/>
    </source>
</evidence>
<dbReference type="Pfam" id="PF00528">
    <property type="entry name" value="BPD_transp_1"/>
    <property type="match status" value="1"/>
</dbReference>
<evidence type="ECO:0000256" key="4">
    <source>
        <dbReference type="ARBA" id="ARBA00022692"/>
    </source>
</evidence>
<evidence type="ECO:0000256" key="2">
    <source>
        <dbReference type="ARBA" id="ARBA00022448"/>
    </source>
</evidence>
<dbReference type="GO" id="GO:0055085">
    <property type="term" value="P:transmembrane transport"/>
    <property type="evidence" value="ECO:0007669"/>
    <property type="project" value="InterPro"/>
</dbReference>
<evidence type="ECO:0000313" key="10">
    <source>
        <dbReference type="Proteomes" id="UP000494269"/>
    </source>
</evidence>
<feature type="domain" description="ABC transmembrane type-1" evidence="8">
    <location>
        <begin position="99"/>
        <end position="288"/>
    </location>
</feature>
<comment type="subcellular location">
    <subcellularLocation>
        <location evidence="1 7">Cell membrane</location>
        <topology evidence="1 7">Multi-pass membrane protein</topology>
    </subcellularLocation>
</comment>
<sequence length="314" mass="33518">MSTVPAWMGAADAAPATVAPRGWHALSDRQRGWVLAAALLALLAAVAIVLPWLAPYDPAAIKLSARLRPPVWEARGSWANLLGTDNLGRDVFSRILHGARLSILIGAAVVAASASFGVLVGLIAGFTGGRVDAVLMRWVDVHVAFPGLLLSLVILVILGPGPGTVILALALNGWMVYARQIRSVVLSVRQLPYIESAEMAGARAGRILFRHILPNLAAPLITLMVLEFARVVLAEAALSFLGVGVQPPAVSWGLDVANGRNYLTSAWWLATFPGLSIALTVLIVNVAASRLRLALDPREREKDFARRLIAKVRR</sequence>
<dbReference type="CDD" id="cd06261">
    <property type="entry name" value="TM_PBP2"/>
    <property type="match status" value="1"/>
</dbReference>
<reference evidence="9 10" key="1">
    <citation type="submission" date="2020-04" db="EMBL/GenBank/DDBJ databases">
        <authorList>
            <person name="De Canck E."/>
        </authorList>
    </citation>
    <scope>NUCLEOTIDE SEQUENCE [LARGE SCALE GENOMIC DNA]</scope>
    <source>
        <strain evidence="9 10">LMG 3441</strain>
    </source>
</reference>
<dbReference type="InterPro" id="IPR035906">
    <property type="entry name" value="MetI-like_sf"/>
</dbReference>
<dbReference type="InterPro" id="IPR025966">
    <property type="entry name" value="OppC_N"/>
</dbReference>
<name>A0A6S7AA51_9BURK</name>
<keyword evidence="6 7" id="KW-0472">Membrane</keyword>
<evidence type="ECO:0000256" key="6">
    <source>
        <dbReference type="ARBA" id="ARBA00023136"/>
    </source>
</evidence>
<evidence type="ECO:0000256" key="1">
    <source>
        <dbReference type="ARBA" id="ARBA00004651"/>
    </source>
</evidence>
<dbReference type="InterPro" id="IPR000515">
    <property type="entry name" value="MetI-like"/>
</dbReference>
<feature type="transmembrane region" description="Helical" evidence="7">
    <location>
        <begin position="33"/>
        <end position="54"/>
    </location>
</feature>
<keyword evidence="10" id="KW-1185">Reference proteome</keyword>
<evidence type="ECO:0000313" key="9">
    <source>
        <dbReference type="EMBL" id="CAB3661486.1"/>
    </source>
</evidence>
<evidence type="ECO:0000256" key="3">
    <source>
        <dbReference type="ARBA" id="ARBA00022475"/>
    </source>
</evidence>
<evidence type="ECO:0000256" key="7">
    <source>
        <dbReference type="RuleBase" id="RU363032"/>
    </source>
</evidence>
<dbReference type="InterPro" id="IPR050366">
    <property type="entry name" value="BP-dependent_transpt_permease"/>
</dbReference>
<dbReference type="Proteomes" id="UP000494269">
    <property type="component" value="Unassembled WGS sequence"/>
</dbReference>
<dbReference type="Pfam" id="PF12911">
    <property type="entry name" value="OppC_N"/>
    <property type="match status" value="1"/>
</dbReference>
<dbReference type="PROSITE" id="PS50928">
    <property type="entry name" value="ABC_TM1"/>
    <property type="match status" value="1"/>
</dbReference>
<organism evidence="9 10">
    <name type="scientific">Achromobacter kerstersii</name>
    <dbReference type="NCBI Taxonomy" id="1353890"/>
    <lineage>
        <taxon>Bacteria</taxon>
        <taxon>Pseudomonadati</taxon>
        <taxon>Pseudomonadota</taxon>
        <taxon>Betaproteobacteria</taxon>
        <taxon>Burkholderiales</taxon>
        <taxon>Alcaligenaceae</taxon>
        <taxon>Achromobacter</taxon>
    </lineage>
</organism>
<feature type="transmembrane region" description="Helical" evidence="7">
    <location>
        <begin position="265"/>
        <end position="288"/>
    </location>
</feature>
<feature type="transmembrane region" description="Helical" evidence="7">
    <location>
        <begin position="216"/>
        <end position="245"/>
    </location>
</feature>
<comment type="similarity">
    <text evidence="7">Belongs to the binding-protein-dependent transport system permease family.</text>
</comment>
<feature type="transmembrane region" description="Helical" evidence="7">
    <location>
        <begin position="103"/>
        <end position="128"/>
    </location>
</feature>
<keyword evidence="3" id="KW-1003">Cell membrane</keyword>
<keyword evidence="4 7" id="KW-0812">Transmembrane</keyword>
<keyword evidence="5 7" id="KW-1133">Transmembrane helix</keyword>
<dbReference type="RefSeq" id="WP_254600414.1">
    <property type="nucleotide sequence ID" value="NZ_CADIJQ010000001.1"/>
</dbReference>
<dbReference type="PANTHER" id="PTHR43386">
    <property type="entry name" value="OLIGOPEPTIDE TRANSPORT SYSTEM PERMEASE PROTEIN APPC"/>
    <property type="match status" value="1"/>
</dbReference>
<dbReference type="Gene3D" id="1.10.3720.10">
    <property type="entry name" value="MetI-like"/>
    <property type="match status" value="1"/>
</dbReference>
<evidence type="ECO:0000259" key="8">
    <source>
        <dbReference type="PROSITE" id="PS50928"/>
    </source>
</evidence>
<accession>A0A6S7AA51</accession>
<feature type="transmembrane region" description="Helical" evidence="7">
    <location>
        <begin position="148"/>
        <end position="171"/>
    </location>
</feature>
<dbReference type="PANTHER" id="PTHR43386:SF1">
    <property type="entry name" value="D,D-DIPEPTIDE TRANSPORT SYSTEM PERMEASE PROTEIN DDPC-RELATED"/>
    <property type="match status" value="1"/>
</dbReference>
<dbReference type="SUPFAM" id="SSF161098">
    <property type="entry name" value="MetI-like"/>
    <property type="match status" value="1"/>
</dbReference>
<dbReference type="GO" id="GO:0005886">
    <property type="term" value="C:plasma membrane"/>
    <property type="evidence" value="ECO:0007669"/>
    <property type="project" value="UniProtKB-SubCell"/>
</dbReference>
<dbReference type="AlphaFoldDB" id="A0A6S7AA51"/>
<protein>
    <submittedName>
        <fullName evidence="9">Dipeptide transport system permease protein DppC</fullName>
    </submittedName>
</protein>